<gene>
    <name evidence="3" type="ORF">X474_13940</name>
</gene>
<dbReference type="InterPro" id="IPR002869">
    <property type="entry name" value="Pyrv_flavodox_OxRed_cen"/>
</dbReference>
<reference evidence="3 4" key="1">
    <citation type="submission" date="2013-11" db="EMBL/GenBank/DDBJ databases">
        <title>Metagenomic analysis of a methanogenic consortium involved in long chain n-alkane degradation.</title>
        <authorList>
            <person name="Davidova I.A."/>
            <person name="Callaghan A.V."/>
            <person name="Wawrik B."/>
            <person name="Pruitt S."/>
            <person name="Marks C."/>
            <person name="Duncan K.E."/>
            <person name="Suflita J.M."/>
        </authorList>
    </citation>
    <scope>NUCLEOTIDE SEQUENCE [LARGE SCALE GENOMIC DNA]</scope>
    <source>
        <strain evidence="3 4">SPR</strain>
    </source>
</reference>
<dbReference type="RefSeq" id="WP_044349332.1">
    <property type="nucleotide sequence ID" value="NZ_AZAC01000016.1"/>
</dbReference>
<dbReference type="EC" id="1.2.7.3" evidence="3"/>
<evidence type="ECO:0000313" key="3">
    <source>
        <dbReference type="EMBL" id="KIX13322.1"/>
    </source>
</evidence>
<sequence length="181" mass="19254">MRHEVMFAGFGGQGVIKAAILLTIGAGLYEGREVAQTQSYGPEARGGACRSQVVLSEKAIDYIKPLCIDVLSVMSQPAMDMYGKDIDPDKTLVVYDSTLVTNLPPLVKKAHPIPATREAETKLGKALFANIIMLGGFCALTSMVSLDSLKKALKGNVPPQTLAKNQMALDLGYELAKGLAA</sequence>
<dbReference type="AlphaFoldDB" id="A0A0D2GEA1"/>
<dbReference type="Gene3D" id="3.40.920.10">
    <property type="entry name" value="Pyruvate-ferredoxin oxidoreductase, PFOR, domain III"/>
    <property type="match status" value="1"/>
</dbReference>
<dbReference type="EMBL" id="AZAC01000016">
    <property type="protein sequence ID" value="KIX13322.1"/>
    <property type="molecule type" value="Genomic_DNA"/>
</dbReference>
<proteinExistence type="predicted"/>
<evidence type="ECO:0000259" key="2">
    <source>
        <dbReference type="Pfam" id="PF01558"/>
    </source>
</evidence>
<dbReference type="InterPro" id="IPR019752">
    <property type="entry name" value="Pyrv/ketoisovalerate_OxRed_cat"/>
</dbReference>
<dbReference type="PANTHER" id="PTHR42730">
    <property type="entry name" value="2-OXOGLUTARATE SYNTHASE SUBUNIT KORC"/>
    <property type="match status" value="1"/>
</dbReference>
<name>A0A0D2GEA1_9BACT</name>
<accession>A0A0D2GEA1</accession>
<keyword evidence="4" id="KW-1185">Reference proteome</keyword>
<dbReference type="Proteomes" id="UP000032233">
    <property type="component" value="Unassembled WGS sequence"/>
</dbReference>
<feature type="domain" description="Pyruvate/ketoisovalerate oxidoreductase catalytic" evidence="2">
    <location>
        <begin position="11"/>
        <end position="174"/>
    </location>
</feature>
<evidence type="ECO:0000256" key="1">
    <source>
        <dbReference type="ARBA" id="ARBA00023002"/>
    </source>
</evidence>
<comment type="caution">
    <text evidence="3">The sequence shown here is derived from an EMBL/GenBank/DDBJ whole genome shotgun (WGS) entry which is preliminary data.</text>
</comment>
<evidence type="ECO:0000313" key="4">
    <source>
        <dbReference type="Proteomes" id="UP000032233"/>
    </source>
</evidence>
<keyword evidence="1 3" id="KW-0560">Oxidoreductase</keyword>
<dbReference type="STRING" id="1429043.X474_13940"/>
<dbReference type="InterPro" id="IPR052554">
    <property type="entry name" value="2-oxoglutarate_synth_KorC"/>
</dbReference>
<dbReference type="GO" id="GO:0047553">
    <property type="term" value="F:2-oxoglutarate synthase activity"/>
    <property type="evidence" value="ECO:0007669"/>
    <property type="project" value="UniProtKB-EC"/>
</dbReference>
<dbReference type="PATRIC" id="fig|1429043.3.peg.2957"/>
<dbReference type="InParanoid" id="A0A0D2GEA1"/>
<dbReference type="SUPFAM" id="SSF53323">
    <property type="entry name" value="Pyruvate-ferredoxin oxidoreductase, PFOR, domain III"/>
    <property type="match status" value="1"/>
</dbReference>
<organism evidence="3 4">
    <name type="scientific">Dethiosulfatarculus sandiegensis</name>
    <dbReference type="NCBI Taxonomy" id="1429043"/>
    <lineage>
        <taxon>Bacteria</taxon>
        <taxon>Pseudomonadati</taxon>
        <taxon>Thermodesulfobacteriota</taxon>
        <taxon>Desulfarculia</taxon>
        <taxon>Desulfarculales</taxon>
        <taxon>Desulfarculaceae</taxon>
        <taxon>Dethiosulfatarculus</taxon>
    </lineage>
</organism>
<protein>
    <submittedName>
        <fullName evidence="3">2-oxoglutarate ferredoxin oxidoreductase subunit gamma</fullName>
        <ecNumber evidence="3">1.2.7.3</ecNumber>
    </submittedName>
</protein>
<dbReference type="Pfam" id="PF01558">
    <property type="entry name" value="POR"/>
    <property type="match status" value="1"/>
</dbReference>
<dbReference type="PANTHER" id="PTHR42730:SF1">
    <property type="entry name" value="2-OXOGLUTARATE SYNTHASE SUBUNIT KORC"/>
    <property type="match status" value="1"/>
</dbReference>